<dbReference type="Pfam" id="PF00787">
    <property type="entry name" value="PX"/>
    <property type="match status" value="1"/>
</dbReference>
<proteinExistence type="predicted"/>
<dbReference type="SUPFAM" id="SSF64268">
    <property type="entry name" value="PX domain"/>
    <property type="match status" value="1"/>
</dbReference>
<evidence type="ECO:0000313" key="3">
    <source>
        <dbReference type="EMBL" id="SCV05603.1"/>
    </source>
</evidence>
<feature type="region of interest" description="Disordered" evidence="1">
    <location>
        <begin position="152"/>
        <end position="183"/>
    </location>
</feature>
<evidence type="ECO:0000256" key="1">
    <source>
        <dbReference type="SAM" id="MobiDB-lite"/>
    </source>
</evidence>
<dbReference type="InterPro" id="IPR001683">
    <property type="entry name" value="PX_dom"/>
</dbReference>
<dbReference type="AlphaFoldDB" id="A0A1G4KM07"/>
<feature type="compositionally biased region" description="Low complexity" evidence="1">
    <location>
        <begin position="391"/>
        <end position="400"/>
    </location>
</feature>
<evidence type="ECO:0000259" key="2">
    <source>
        <dbReference type="PROSITE" id="PS50195"/>
    </source>
</evidence>
<dbReference type="OrthoDB" id="548867at2759"/>
<dbReference type="GO" id="GO:0035091">
    <property type="term" value="F:phosphatidylinositol binding"/>
    <property type="evidence" value="ECO:0007669"/>
    <property type="project" value="InterPro"/>
</dbReference>
<feature type="compositionally biased region" description="Low complexity" evidence="1">
    <location>
        <begin position="169"/>
        <end position="183"/>
    </location>
</feature>
<dbReference type="Gene3D" id="3.30.1520.10">
    <property type="entry name" value="Phox-like domain"/>
    <property type="match status" value="1"/>
</dbReference>
<dbReference type="InterPro" id="IPR036871">
    <property type="entry name" value="PX_dom_sf"/>
</dbReference>
<accession>A0A1G4KM07</accession>
<feature type="domain" description="PX" evidence="2">
    <location>
        <begin position="192"/>
        <end position="313"/>
    </location>
</feature>
<evidence type="ECO:0000313" key="4">
    <source>
        <dbReference type="Proteomes" id="UP000189911"/>
    </source>
</evidence>
<protein>
    <submittedName>
        <fullName evidence="3">LANO_0H11122g1_1</fullName>
    </submittedName>
</protein>
<reference evidence="4" key="1">
    <citation type="submission" date="2016-03" db="EMBL/GenBank/DDBJ databases">
        <authorList>
            <person name="Devillers Hugo."/>
        </authorList>
    </citation>
    <scope>NUCLEOTIDE SEQUENCE [LARGE SCALE GENOMIC DNA]</scope>
</reference>
<name>A0A1G4KM07_9SACH</name>
<feature type="region of interest" description="Disordered" evidence="1">
    <location>
        <begin position="28"/>
        <end position="52"/>
    </location>
</feature>
<dbReference type="PROSITE" id="PS50195">
    <property type="entry name" value="PX"/>
    <property type="match status" value="1"/>
</dbReference>
<keyword evidence="4" id="KW-1185">Reference proteome</keyword>
<dbReference type="EMBL" id="LT598447">
    <property type="protein sequence ID" value="SCV05603.1"/>
    <property type="molecule type" value="Genomic_DNA"/>
</dbReference>
<sequence>MLLGIDALAVESPDSEMRGKSRLAGILRSFSGPASPSQRKKPTISNPRAEFPISNGLASSKRAQVFLDVLQDYLPHENDHKHAKSHAPSTSASGQQPQQFLNVHRGEIVQLVETAPNNLVKVRLVNRLGQGLVPARCLAVNPNLTPSRLSSALRQESIGPRAPTESPFPTKTPLTPPCSTTPSRCQTPVTNSGLLAIESCQVKSIQLWENRIWYRVDCIMTSGHHRALSRFYQDFYSLQLLLRDEMMKEGLENVQDLLPGLPTPCRSVDPSLVETRVEDFNKYLREVIQSSTIPQTIKRDIVQNKWLSPRPGDMVKTPRGSIYKVKKVESWDSEEFAWEAVNNVDNIDNTDGCFSPIPCYNALEISKENANSIKRSSSFSEMSSKPEIKHTPATASSAPTTPAFSQIPIFRPLIPASTLSWDEKSVKLKLLYKDECFVAKCAPSELNSYQDLDFLCRTKLKGYFPDSDIPLTISYINDKQESVTATEESFNQLFMGLKSSKLTSYNTTCPPLKKLVVRVSA</sequence>
<organism evidence="3 4">
    <name type="scientific">Lachancea nothofagi CBS 11611</name>
    <dbReference type="NCBI Taxonomy" id="1266666"/>
    <lineage>
        <taxon>Eukaryota</taxon>
        <taxon>Fungi</taxon>
        <taxon>Dikarya</taxon>
        <taxon>Ascomycota</taxon>
        <taxon>Saccharomycotina</taxon>
        <taxon>Saccharomycetes</taxon>
        <taxon>Saccharomycetales</taxon>
        <taxon>Saccharomycetaceae</taxon>
        <taxon>Lachancea</taxon>
    </lineage>
</organism>
<dbReference type="Proteomes" id="UP000189911">
    <property type="component" value="Chromosome H"/>
</dbReference>
<feature type="region of interest" description="Disordered" evidence="1">
    <location>
        <begin position="376"/>
        <end position="400"/>
    </location>
</feature>
<gene>
    <name evidence="3" type="ORF">LANO_0H11122G</name>
</gene>